<dbReference type="Proteomes" id="UP000199147">
    <property type="component" value="Unassembled WGS sequence"/>
</dbReference>
<evidence type="ECO:0000256" key="1">
    <source>
        <dbReference type="SAM" id="SignalP"/>
    </source>
</evidence>
<evidence type="ECO:0000313" key="2">
    <source>
        <dbReference type="EMBL" id="CRZ17599.1"/>
    </source>
</evidence>
<keyword evidence="3" id="KW-1185">Reference proteome</keyword>
<evidence type="ECO:0000313" key="3">
    <source>
        <dbReference type="Proteomes" id="UP000199147"/>
    </source>
</evidence>
<name>A0A0H5S8I2_9MYCO</name>
<dbReference type="AlphaFoldDB" id="A0A0H5S8I2"/>
<reference evidence="3" key="1">
    <citation type="submission" date="2015-07" db="EMBL/GenBank/DDBJ databases">
        <authorList>
            <person name="Urmite Genomes"/>
        </authorList>
    </citation>
    <scope>NUCLEOTIDE SEQUENCE [LARGE SCALE GENOMIC DNA]</scope>
    <source>
        <strain evidence="3">type strain: ATCC 49404</strain>
    </source>
</reference>
<keyword evidence="1" id="KW-0732">Signal</keyword>
<proteinExistence type="predicted"/>
<dbReference type="OrthoDB" id="4569631at2"/>
<gene>
    <name evidence="2" type="ORF">BN2156_04485</name>
</gene>
<feature type="signal peptide" evidence="1">
    <location>
        <begin position="1"/>
        <end position="26"/>
    </location>
</feature>
<dbReference type="STRING" id="146018.BN2156_04485"/>
<dbReference type="EMBL" id="CWKH01000002">
    <property type="protein sequence ID" value="CRZ17599.1"/>
    <property type="molecule type" value="Genomic_DNA"/>
</dbReference>
<accession>A0A0H5S8I2</accession>
<feature type="chain" id="PRO_5005224480" description="Secreted protein" evidence="1">
    <location>
        <begin position="27"/>
        <end position="89"/>
    </location>
</feature>
<sequence length="89" mass="9973" precursor="true">MLMKFAVAGALALGAVCANTTAVAHADDILVVGYDGVEEYYNTEAECREDGPNVHLQINDRAYPYWYCRIGDDRGDTVHWYLWNSDTPN</sequence>
<organism evidence="2 3">
    <name type="scientific">Mycolicibacterium neworleansense</name>
    <dbReference type="NCBI Taxonomy" id="146018"/>
    <lineage>
        <taxon>Bacteria</taxon>
        <taxon>Bacillati</taxon>
        <taxon>Actinomycetota</taxon>
        <taxon>Actinomycetes</taxon>
        <taxon>Mycobacteriales</taxon>
        <taxon>Mycobacteriaceae</taxon>
        <taxon>Mycolicibacterium</taxon>
    </lineage>
</organism>
<protein>
    <recommendedName>
        <fullName evidence="4">Secreted protein</fullName>
    </recommendedName>
</protein>
<evidence type="ECO:0008006" key="4">
    <source>
        <dbReference type="Google" id="ProtNLM"/>
    </source>
</evidence>